<dbReference type="GO" id="GO:0005737">
    <property type="term" value="C:cytoplasm"/>
    <property type="evidence" value="ECO:0007669"/>
    <property type="project" value="TreeGrafter"/>
</dbReference>
<dbReference type="InterPro" id="IPR016181">
    <property type="entry name" value="Acyl_CoA_acyltransferase"/>
</dbReference>
<dbReference type="GO" id="GO:1990189">
    <property type="term" value="F:protein N-terminal-serine acetyltransferase activity"/>
    <property type="evidence" value="ECO:0007669"/>
    <property type="project" value="TreeGrafter"/>
</dbReference>
<dbReference type="PANTHER" id="PTHR43441:SF10">
    <property type="entry name" value="ACETYLTRANSFERASE"/>
    <property type="match status" value="1"/>
</dbReference>
<organism evidence="2 3">
    <name type="scientific">Streptomyces viridochromogenes</name>
    <dbReference type="NCBI Taxonomy" id="1938"/>
    <lineage>
        <taxon>Bacteria</taxon>
        <taxon>Bacillati</taxon>
        <taxon>Actinomycetota</taxon>
        <taxon>Actinomycetes</taxon>
        <taxon>Kitasatosporales</taxon>
        <taxon>Streptomycetaceae</taxon>
        <taxon>Streptomyces</taxon>
    </lineage>
</organism>
<dbReference type="RefSeq" id="WP_033211368.1">
    <property type="nucleotide sequence ID" value="NZ_LGUP01000043.1"/>
</dbReference>
<evidence type="ECO:0000313" key="2">
    <source>
        <dbReference type="EMBL" id="KOG34242.1"/>
    </source>
</evidence>
<reference evidence="2 3" key="1">
    <citation type="submission" date="2015-06" db="EMBL/GenBank/DDBJ databases">
        <authorList>
            <person name="Hoefler B.C."/>
            <person name="Straight P.D."/>
        </authorList>
    </citation>
    <scope>NUCLEOTIDE SEQUENCE [LARGE SCALE GENOMIC DNA]</scope>
    <source>
        <strain evidence="2 3">NRRL 3427</strain>
    </source>
</reference>
<comment type="caution">
    <text evidence="2">The sequence shown here is derived from an EMBL/GenBank/DDBJ whole genome shotgun (WGS) entry which is preliminary data.</text>
</comment>
<dbReference type="EMBL" id="LGUP01000043">
    <property type="protein sequence ID" value="KOG34242.1"/>
    <property type="molecule type" value="Genomic_DNA"/>
</dbReference>
<name>A0A0L8L7V7_STRVR</name>
<sequence>MDHALDVPDLTADGGFTLRPWRLTDLPLVREASEDAYIPLITTVPAPYSEAEGVAFVERQWGRASTGTGYPFVIVAPGGRPVGNAGLWLRPEPDRASVGYWVVESARGRGAALAAVRAVADWALRDLALTRLELHVEPWNTASVRTAERAGFRRERLVRDGVRTAAGYRDVFLYARPEDGTRGTPRTGP</sequence>
<evidence type="ECO:0000313" key="3">
    <source>
        <dbReference type="Proteomes" id="UP000037023"/>
    </source>
</evidence>
<dbReference type="AlphaFoldDB" id="A0A0L8L7V7"/>
<dbReference type="Gene3D" id="3.40.630.30">
    <property type="match status" value="1"/>
</dbReference>
<gene>
    <name evidence="2" type="ORF">ADK34_07115</name>
</gene>
<dbReference type="GO" id="GO:0008999">
    <property type="term" value="F:protein-N-terminal-alanine acetyltransferase activity"/>
    <property type="evidence" value="ECO:0007669"/>
    <property type="project" value="TreeGrafter"/>
</dbReference>
<keyword evidence="2" id="KW-0808">Transferase</keyword>
<protein>
    <submittedName>
        <fullName evidence="2">Acetyltransferase</fullName>
    </submittedName>
</protein>
<proteinExistence type="predicted"/>
<dbReference type="InterPro" id="IPR000182">
    <property type="entry name" value="GNAT_dom"/>
</dbReference>
<feature type="domain" description="N-acetyltransferase" evidence="1">
    <location>
        <begin position="16"/>
        <end position="179"/>
    </location>
</feature>
<dbReference type="PROSITE" id="PS51186">
    <property type="entry name" value="GNAT"/>
    <property type="match status" value="1"/>
</dbReference>
<dbReference type="OrthoDB" id="2061990at2"/>
<accession>A0A0L8L7V7</accession>
<evidence type="ECO:0000259" key="1">
    <source>
        <dbReference type="PROSITE" id="PS51186"/>
    </source>
</evidence>
<dbReference type="PATRIC" id="fig|1938.6.peg.1559"/>
<dbReference type="Proteomes" id="UP000037023">
    <property type="component" value="Unassembled WGS sequence"/>
</dbReference>
<dbReference type="SUPFAM" id="SSF55729">
    <property type="entry name" value="Acyl-CoA N-acyltransferases (Nat)"/>
    <property type="match status" value="1"/>
</dbReference>
<dbReference type="Pfam" id="PF13302">
    <property type="entry name" value="Acetyltransf_3"/>
    <property type="match status" value="1"/>
</dbReference>
<dbReference type="PANTHER" id="PTHR43441">
    <property type="entry name" value="RIBOSOMAL-PROTEIN-SERINE ACETYLTRANSFERASE"/>
    <property type="match status" value="1"/>
</dbReference>
<dbReference type="InterPro" id="IPR051908">
    <property type="entry name" value="Ribosomal_N-acetyltransferase"/>
</dbReference>